<name>A0A090NWI8_SHIDY</name>
<dbReference type="AlphaFoldDB" id="A0A090NWI8"/>
<dbReference type="Proteomes" id="UP000017944">
    <property type="component" value="Unassembled WGS sequence"/>
</dbReference>
<organism evidence="1 2">
    <name type="scientific">Shigella dysenteriae WRSd3</name>
    <dbReference type="NCBI Taxonomy" id="1401327"/>
    <lineage>
        <taxon>Bacteria</taxon>
        <taxon>Pseudomonadati</taxon>
        <taxon>Pseudomonadota</taxon>
        <taxon>Gammaproteobacteria</taxon>
        <taxon>Enterobacterales</taxon>
        <taxon>Enterobacteriaceae</taxon>
        <taxon>Shigella</taxon>
    </lineage>
</organism>
<proteinExistence type="predicted"/>
<evidence type="ECO:0000313" key="2">
    <source>
        <dbReference type="Proteomes" id="UP000017944"/>
    </source>
</evidence>
<accession>A0A090NWI8</accession>
<dbReference type="EMBL" id="AXUT01000301">
    <property type="protein sequence ID" value="ESU77838.1"/>
    <property type="molecule type" value="Genomic_DNA"/>
</dbReference>
<evidence type="ECO:0000313" key="1">
    <source>
        <dbReference type="EMBL" id="ESU77838.1"/>
    </source>
</evidence>
<protein>
    <submittedName>
        <fullName evidence="1">Uncharacterized protein</fullName>
    </submittedName>
</protein>
<dbReference type="PATRIC" id="fig|1401327.3.peg.3105"/>
<sequence>MPIPGDDTAVYLNNFSGKYSQPGAAKNSFSIYRVNAVSMTAPEAQFKRL</sequence>
<reference evidence="1 2" key="1">
    <citation type="submission" date="2013-10" db="EMBL/GenBank/DDBJ databases">
        <title>Draft genomes and the virulence plasmids of Sd1617 vaccine constructs: WRSd3 and WRSd5.</title>
        <authorList>
            <person name="Aksomboon Vongsawan A."/>
            <person name="Venkatesan M.M."/>
            <person name="Vaisvil B."/>
            <person name="Emel G."/>
            <person name="Kepatral V."/>
            <person name="Sethabutr O."/>
            <person name="Serichantalergs O."/>
            <person name="Mason C."/>
        </authorList>
    </citation>
    <scope>NUCLEOTIDE SEQUENCE [LARGE SCALE GENOMIC DNA]</scope>
    <source>
        <strain evidence="1 2">WRSd3</strain>
    </source>
</reference>
<comment type="caution">
    <text evidence="1">The sequence shown here is derived from an EMBL/GenBank/DDBJ whole genome shotgun (WGS) entry which is preliminary data.</text>
</comment>
<gene>
    <name evidence="1" type="ORF">WRSd3_03350</name>
</gene>